<feature type="transmembrane region" description="Helical" evidence="2">
    <location>
        <begin position="61"/>
        <end position="79"/>
    </location>
</feature>
<dbReference type="SUPFAM" id="SSF52833">
    <property type="entry name" value="Thioredoxin-like"/>
    <property type="match status" value="1"/>
</dbReference>
<dbReference type="OrthoDB" id="279966at2"/>
<dbReference type="Gene3D" id="3.40.30.10">
    <property type="entry name" value="Glutaredoxin"/>
    <property type="match status" value="1"/>
</dbReference>
<dbReference type="RefSeq" id="WP_146663794.1">
    <property type="nucleotide sequence ID" value="NZ_CP019791.1"/>
</dbReference>
<dbReference type="STRING" id="1936003.STSP2_03390"/>
<evidence type="ECO:0000256" key="1">
    <source>
        <dbReference type="SAM" id="MobiDB-lite"/>
    </source>
</evidence>
<dbReference type="KEGG" id="alus:STSP2_03390"/>
<feature type="compositionally biased region" description="Low complexity" evidence="1">
    <location>
        <begin position="90"/>
        <end position="103"/>
    </location>
</feature>
<feature type="compositionally biased region" description="Basic and acidic residues" evidence="1">
    <location>
        <begin position="104"/>
        <end position="119"/>
    </location>
</feature>
<organism evidence="3 4">
    <name type="scientific">Anaerohalosphaera lusitana</name>
    <dbReference type="NCBI Taxonomy" id="1936003"/>
    <lineage>
        <taxon>Bacteria</taxon>
        <taxon>Pseudomonadati</taxon>
        <taxon>Planctomycetota</taxon>
        <taxon>Phycisphaerae</taxon>
        <taxon>Sedimentisphaerales</taxon>
        <taxon>Anaerohalosphaeraceae</taxon>
        <taxon>Anaerohalosphaera</taxon>
    </lineage>
</organism>
<protein>
    <submittedName>
        <fullName evidence="3">Putative lipoprotein, rSAM/lipoprotein system</fullName>
    </submittedName>
</protein>
<feature type="region of interest" description="Disordered" evidence="1">
    <location>
        <begin position="86"/>
        <end position="120"/>
    </location>
</feature>
<reference evidence="4" key="1">
    <citation type="submission" date="2017-02" db="EMBL/GenBank/DDBJ databases">
        <title>Comparative genomics and description of representatives of a novel lineage of planctomycetes thriving in anoxic sediments.</title>
        <authorList>
            <person name="Spring S."/>
            <person name="Bunk B."/>
            <person name="Sproer C."/>
        </authorList>
    </citation>
    <scope>NUCLEOTIDE SEQUENCE [LARGE SCALE GENOMIC DNA]</scope>
    <source>
        <strain evidence="4">ST-NAGAB-D1</strain>
    </source>
</reference>
<evidence type="ECO:0000256" key="2">
    <source>
        <dbReference type="SAM" id="Phobius"/>
    </source>
</evidence>
<keyword evidence="2" id="KW-1133">Transmembrane helix</keyword>
<keyword evidence="2" id="KW-0812">Transmembrane</keyword>
<dbReference type="Pfam" id="PF13620">
    <property type="entry name" value="CarboxypepD_reg"/>
    <property type="match status" value="2"/>
</dbReference>
<name>A0A1U9NQT8_9BACT</name>
<gene>
    <name evidence="3" type="ORF">STSP2_03390</name>
</gene>
<evidence type="ECO:0000313" key="3">
    <source>
        <dbReference type="EMBL" id="AQT70185.1"/>
    </source>
</evidence>
<dbReference type="SUPFAM" id="SSF49464">
    <property type="entry name" value="Carboxypeptidase regulatory domain-like"/>
    <property type="match status" value="3"/>
</dbReference>
<dbReference type="Gene3D" id="2.60.40.1120">
    <property type="entry name" value="Carboxypeptidase-like, regulatory domain"/>
    <property type="match status" value="2"/>
</dbReference>
<keyword evidence="2" id="KW-0472">Membrane</keyword>
<sequence length="1173" mass="131350">MKTPERKFEDRIARLELDDQPRQAFSSELRSRMLAEFASAPAPRGFRKVWRQIMTSPITKYAAAAIFIAAVLTAVNLLANNETADRQNIATDPPTRTTDAAGARPEDTPEKDIAAKDQPDAGEDQLELAARFYANHDVDGLIDLLETGSEDAKTASAAYLADLGSDKAIKPLQKAAQNYTGDSPNPFAAAAEKLQKKQPEPQPNSLSDETVNKSARDDTTTAKSESNKDATENKITNPQKGRLVRVLVTEKQTGLPLEKATVWVEASGSAAWTNSDGRCDLRWKRDEDEVLKVWARKNGFVRMLFCLTEENSPGVEPLEVVYEMEPASTIGGIILNERDEPIANVHVTVEINHEEHLDSPEIDVYEEVKSNSNGKWEFSGVPAELQLIEFTLKHSNYQTSERGTTVAQDFAALRNREYKMDLEDKYTLSGLVVNENGSPIPNARVQLGAYYFNRDRKHRMYTDQSGRFKFDDIEIRKSERMQFVTVSADGYAPDLKKVSFKKPNAEVKFVLKPGNTIHGRVVDPDGNPISEAKVSAGKWRNEWYHDLQSLDWKTKTDATGRFAWKDAPPDQIELIVEADGYLKREIEGITPSENGYEFVIHPQIRVHGKVVNWQTGQPIRNFSIRRHQGHSIHSSEDVRSSDGCFETKFTEGESFKITVLAEGCKPLTSREVTLGEQDVELVFEMVADSGIDCQVLNMDGEPVAGVRAILLQSALYMINNEFNESRLRYHPNIVTDSDGQFHFDPVEGDYEIVIVHDSGYAHLHSRELPNGGHGDIITLRPYARIRGSYYEGAKPAAKKNIGVDYPYSIVPREDFLNLRYSATTDEDGQFEFDGLFAGKARILVEPRVEVDVEAGKTHEVVLGGTGFTIKGQVLDVNGDPFGYETGRGSLNIEQVFTADAIPSDEIPVPTGVESMSFLDTMKWFGSFISSQEGKEWRTRIERHYAFDRNYSVIKLNEDGIFQQPNFLPGRYRLTFSAEPWADSTFDRYVPDYGNEFMKASAIIEVPEYESIEELDTPIDIGTLHCRPAPLEPGQKAPYFEVPALKKSGLIRSSDYYGKHVVLTFTNPYLNIDQPEKMATLKPALEGISARNDVQIINVAAELVPWQYMREKMIKDCTLPGIYGRTPNNRSKIAFDYDSSGLPYTVIIGPDGRIVAVDVQPGEIAGYLETADIY</sequence>
<feature type="compositionally biased region" description="Basic and acidic residues" evidence="1">
    <location>
        <begin position="210"/>
        <end position="232"/>
    </location>
</feature>
<dbReference type="InterPro" id="IPR036249">
    <property type="entry name" value="Thioredoxin-like_sf"/>
</dbReference>
<feature type="region of interest" description="Disordered" evidence="1">
    <location>
        <begin position="191"/>
        <end position="237"/>
    </location>
</feature>
<keyword evidence="3" id="KW-0449">Lipoprotein</keyword>
<dbReference type="EMBL" id="CP019791">
    <property type="protein sequence ID" value="AQT70185.1"/>
    <property type="molecule type" value="Genomic_DNA"/>
</dbReference>
<dbReference type="SUPFAM" id="SSF117074">
    <property type="entry name" value="Hypothetical protein PA1324"/>
    <property type="match status" value="1"/>
</dbReference>
<accession>A0A1U9NQT8</accession>
<evidence type="ECO:0000313" key="4">
    <source>
        <dbReference type="Proteomes" id="UP000189674"/>
    </source>
</evidence>
<dbReference type="Proteomes" id="UP000189674">
    <property type="component" value="Chromosome"/>
</dbReference>
<dbReference type="InterPro" id="IPR008969">
    <property type="entry name" value="CarboxyPept-like_regulatory"/>
</dbReference>
<dbReference type="AlphaFoldDB" id="A0A1U9NQT8"/>
<keyword evidence="4" id="KW-1185">Reference proteome</keyword>
<proteinExistence type="predicted"/>